<dbReference type="InterPro" id="IPR001937">
    <property type="entry name" value="GalP_UDPtransf1"/>
</dbReference>
<dbReference type="PANTHER" id="PTHR42763">
    <property type="entry name" value="ADP-GLUCOSE PHOSPHORYLASE"/>
    <property type="match status" value="1"/>
</dbReference>
<evidence type="ECO:0000313" key="7">
    <source>
        <dbReference type="Proteomes" id="UP000178155"/>
    </source>
</evidence>
<dbReference type="EMBL" id="MGKW01000045">
    <property type="protein sequence ID" value="OGN32895.1"/>
    <property type="molecule type" value="Genomic_DNA"/>
</dbReference>
<evidence type="ECO:0000256" key="2">
    <source>
        <dbReference type="ARBA" id="ARBA00022695"/>
    </source>
</evidence>
<accession>A0A1F8H5P0</accession>
<protein>
    <recommendedName>
        <fullName evidence="5">Galactose-1-phosphate uridyl transferase N-terminal domain-containing protein</fullName>
    </recommendedName>
</protein>
<dbReference type="Gene3D" id="3.30.428.10">
    <property type="entry name" value="HIT-like"/>
    <property type="match status" value="2"/>
</dbReference>
<keyword evidence="3" id="KW-0119">Carbohydrate metabolism</keyword>
<dbReference type="PIRSF" id="PIRSF000808">
    <property type="entry name" value="GalT"/>
    <property type="match status" value="1"/>
</dbReference>
<dbReference type="GO" id="GO:0006012">
    <property type="term" value="P:galactose metabolic process"/>
    <property type="evidence" value="ECO:0007669"/>
    <property type="project" value="InterPro"/>
</dbReference>
<evidence type="ECO:0000256" key="4">
    <source>
        <dbReference type="PIRSR" id="PIRSR000808-1"/>
    </source>
</evidence>
<sequence length="328" mass="36778">MTNQFRQDPLSGDWVLISPARAQRPENKEHIPFANHDCPFDDPQKTGQEKPVAIYAHGQKTDIPDGWTVQVLPNKYPAVLPGQCGPVMEQGLFSVAAGVGSHELVITRDHDRHFANFTDEEMAEVINIYRDRYIALSADPCTAYVMIFHNHGVLAGASIFHNHSQIISLPVIPPQLQRMFERSDVYLKKTGKRLGEELLAEELKNNRIVYKNQKFVAYCPFASRSPYEVRIIAVSPRSDFGALSDGDVLPLAEAMREVFGRLDKVLNDPDYTFYFHTAPPRATDGALDWHIEVMPRFSPAAGLEFSTGVFVNTVDPDEAANKLRSVTL</sequence>
<evidence type="ECO:0000313" key="6">
    <source>
        <dbReference type="EMBL" id="OGN32895.1"/>
    </source>
</evidence>
<name>A0A1F8H5P0_9BACT</name>
<feature type="domain" description="Galactose-1-phosphate uridyl transferase N-terminal" evidence="5">
    <location>
        <begin position="4"/>
        <end position="173"/>
    </location>
</feature>
<gene>
    <name evidence="6" type="ORF">A3I39_00515</name>
</gene>
<evidence type="ECO:0000259" key="5">
    <source>
        <dbReference type="Pfam" id="PF01087"/>
    </source>
</evidence>
<comment type="caution">
    <text evidence="6">The sequence shown here is derived from an EMBL/GenBank/DDBJ whole genome shotgun (WGS) entry which is preliminary data.</text>
</comment>
<dbReference type="InterPro" id="IPR053177">
    <property type="entry name" value="ADP-glucose_phosphorylase"/>
</dbReference>
<evidence type="ECO:0000256" key="3">
    <source>
        <dbReference type="ARBA" id="ARBA00023277"/>
    </source>
</evidence>
<dbReference type="InterPro" id="IPR005849">
    <property type="entry name" value="GalP_Utransf_N"/>
</dbReference>
<organism evidence="6 7">
    <name type="scientific">Candidatus Yanofskybacteria bacterium RIFCSPLOWO2_02_FULL_47_9b</name>
    <dbReference type="NCBI Taxonomy" id="1802708"/>
    <lineage>
        <taxon>Bacteria</taxon>
        <taxon>Candidatus Yanofskyibacteriota</taxon>
    </lineage>
</organism>
<dbReference type="Pfam" id="PF01087">
    <property type="entry name" value="GalP_UDP_transf"/>
    <property type="match status" value="1"/>
</dbReference>
<feature type="active site" description="Tele-UMP-histidine intermediate" evidence="4">
    <location>
        <position position="163"/>
    </location>
</feature>
<keyword evidence="1" id="KW-0808">Transferase</keyword>
<dbReference type="SUPFAM" id="SSF54197">
    <property type="entry name" value="HIT-like"/>
    <property type="match status" value="2"/>
</dbReference>
<dbReference type="GO" id="GO:0008270">
    <property type="term" value="F:zinc ion binding"/>
    <property type="evidence" value="ECO:0007669"/>
    <property type="project" value="InterPro"/>
</dbReference>
<dbReference type="GO" id="GO:0008108">
    <property type="term" value="F:UDP-glucose:hexose-1-phosphate uridylyltransferase activity"/>
    <property type="evidence" value="ECO:0007669"/>
    <property type="project" value="InterPro"/>
</dbReference>
<dbReference type="Proteomes" id="UP000178155">
    <property type="component" value="Unassembled WGS sequence"/>
</dbReference>
<dbReference type="AlphaFoldDB" id="A0A1F8H5P0"/>
<evidence type="ECO:0000256" key="1">
    <source>
        <dbReference type="ARBA" id="ARBA00022679"/>
    </source>
</evidence>
<proteinExistence type="predicted"/>
<dbReference type="PANTHER" id="PTHR42763:SF2">
    <property type="entry name" value="ADP-GLUCOSE PHOSPHORYLASE"/>
    <property type="match status" value="1"/>
</dbReference>
<dbReference type="InterPro" id="IPR036265">
    <property type="entry name" value="HIT-like_sf"/>
</dbReference>
<keyword evidence="2" id="KW-0548">Nucleotidyltransferase</keyword>
<reference evidence="6 7" key="1">
    <citation type="journal article" date="2016" name="Nat. Commun.">
        <title>Thousands of microbial genomes shed light on interconnected biogeochemical processes in an aquifer system.</title>
        <authorList>
            <person name="Anantharaman K."/>
            <person name="Brown C.T."/>
            <person name="Hug L.A."/>
            <person name="Sharon I."/>
            <person name="Castelle C.J."/>
            <person name="Probst A.J."/>
            <person name="Thomas B.C."/>
            <person name="Singh A."/>
            <person name="Wilkins M.J."/>
            <person name="Karaoz U."/>
            <person name="Brodie E.L."/>
            <person name="Williams K.H."/>
            <person name="Hubbard S.S."/>
            <person name="Banfield J.F."/>
        </authorList>
    </citation>
    <scope>NUCLEOTIDE SEQUENCE [LARGE SCALE GENOMIC DNA]</scope>
</reference>